<dbReference type="PANTHER" id="PTHR21145:SF12">
    <property type="entry name" value="CHORISMATE MUTASE"/>
    <property type="match status" value="1"/>
</dbReference>
<keyword evidence="14" id="KW-1185">Reference proteome</keyword>
<dbReference type="GO" id="GO:0009094">
    <property type="term" value="P:L-phenylalanine biosynthetic process"/>
    <property type="evidence" value="ECO:0007669"/>
    <property type="project" value="UniProtKB-KW"/>
</dbReference>
<dbReference type="EC" id="5.4.99.5" evidence="3"/>
<dbReference type="SUPFAM" id="SSF48600">
    <property type="entry name" value="Chorismate mutase II"/>
    <property type="match status" value="1"/>
</dbReference>
<keyword evidence="5" id="KW-0963">Cytoplasm</keyword>
<dbReference type="GO" id="GO:0005737">
    <property type="term" value="C:cytoplasm"/>
    <property type="evidence" value="ECO:0007669"/>
    <property type="project" value="UniProtKB-SubCell"/>
</dbReference>
<dbReference type="GO" id="GO:0006571">
    <property type="term" value="P:tyrosine biosynthetic process"/>
    <property type="evidence" value="ECO:0007669"/>
    <property type="project" value="UniProtKB-KW"/>
</dbReference>
<organism evidence="13 14">
    <name type="scientific">Lactarius akahatsu</name>
    <dbReference type="NCBI Taxonomy" id="416441"/>
    <lineage>
        <taxon>Eukaryota</taxon>
        <taxon>Fungi</taxon>
        <taxon>Dikarya</taxon>
        <taxon>Basidiomycota</taxon>
        <taxon>Agaricomycotina</taxon>
        <taxon>Agaricomycetes</taxon>
        <taxon>Russulales</taxon>
        <taxon>Russulaceae</taxon>
        <taxon>Lactarius</taxon>
    </lineage>
</organism>
<keyword evidence="7" id="KW-0028">Amino-acid biosynthesis</keyword>
<evidence type="ECO:0000256" key="7">
    <source>
        <dbReference type="ARBA" id="ARBA00022605"/>
    </source>
</evidence>
<reference evidence="13" key="1">
    <citation type="submission" date="2022-01" db="EMBL/GenBank/DDBJ databases">
        <title>Comparative genomics reveals a dynamic genome evolution in the ectomycorrhizal milk-cap (Lactarius) mushrooms.</title>
        <authorList>
            <consortium name="DOE Joint Genome Institute"/>
            <person name="Lebreton A."/>
            <person name="Tang N."/>
            <person name="Kuo A."/>
            <person name="LaButti K."/>
            <person name="Drula E."/>
            <person name="Barry K."/>
            <person name="Clum A."/>
            <person name="Lipzen A."/>
            <person name="Mousain D."/>
            <person name="Ng V."/>
            <person name="Wang R."/>
            <person name="Wang X."/>
            <person name="Dai Y."/>
            <person name="Henrissat B."/>
            <person name="Grigoriev I.V."/>
            <person name="Guerin-Laguette A."/>
            <person name="Yu F."/>
            <person name="Martin F.M."/>
        </authorList>
    </citation>
    <scope>NUCLEOTIDE SEQUENCE</scope>
    <source>
        <strain evidence="13">QP</strain>
    </source>
</reference>
<keyword evidence="6" id="KW-0827">Tyrosine biosynthesis</keyword>
<evidence type="ECO:0000259" key="12">
    <source>
        <dbReference type="Pfam" id="PF01817"/>
    </source>
</evidence>
<evidence type="ECO:0000256" key="11">
    <source>
        <dbReference type="ARBA" id="ARBA00023979"/>
    </source>
</evidence>
<accession>A0AAD4QH02</accession>
<dbReference type="InterPro" id="IPR036263">
    <property type="entry name" value="Chorismate_II_sf"/>
</dbReference>
<dbReference type="InterPro" id="IPR002701">
    <property type="entry name" value="CM_II_prokaryot"/>
</dbReference>
<dbReference type="InterPro" id="IPR008238">
    <property type="entry name" value="Chorismate_mutase_AroQ_euk"/>
</dbReference>
<dbReference type="NCBIfam" id="TIGR01802">
    <property type="entry name" value="CM_pl-yst"/>
    <property type="match status" value="1"/>
</dbReference>
<evidence type="ECO:0000256" key="1">
    <source>
        <dbReference type="ARBA" id="ARBA00004496"/>
    </source>
</evidence>
<keyword evidence="10" id="KW-0413">Isomerase</keyword>
<dbReference type="Proteomes" id="UP001201163">
    <property type="component" value="Unassembled WGS sequence"/>
</dbReference>
<evidence type="ECO:0000313" key="13">
    <source>
        <dbReference type="EMBL" id="KAH8998705.1"/>
    </source>
</evidence>
<gene>
    <name evidence="13" type="ORF">EDB92DRAFT_1791647</name>
</gene>
<evidence type="ECO:0000256" key="4">
    <source>
        <dbReference type="ARBA" id="ARBA00020296"/>
    </source>
</evidence>
<protein>
    <recommendedName>
        <fullName evidence="4">Chorismate mutase</fullName>
        <ecNumber evidence="3">5.4.99.5</ecNumber>
    </recommendedName>
</protein>
<comment type="pathway">
    <text evidence="2">Metabolic intermediate biosynthesis; prephenate biosynthesis; prephenate from chorismate: step 1/1.</text>
</comment>
<dbReference type="GO" id="GO:0046417">
    <property type="term" value="P:chorismate metabolic process"/>
    <property type="evidence" value="ECO:0007669"/>
    <property type="project" value="InterPro"/>
</dbReference>
<evidence type="ECO:0000256" key="10">
    <source>
        <dbReference type="ARBA" id="ARBA00023235"/>
    </source>
</evidence>
<dbReference type="AlphaFoldDB" id="A0AAD4QH02"/>
<comment type="subcellular location">
    <subcellularLocation>
        <location evidence="1">Cytoplasm</location>
    </subcellularLocation>
</comment>
<dbReference type="Pfam" id="PF01817">
    <property type="entry name" value="CM_2"/>
    <property type="match status" value="1"/>
</dbReference>
<evidence type="ECO:0000256" key="5">
    <source>
        <dbReference type="ARBA" id="ARBA00022490"/>
    </source>
</evidence>
<evidence type="ECO:0000313" key="14">
    <source>
        <dbReference type="Proteomes" id="UP001201163"/>
    </source>
</evidence>
<name>A0AAD4QH02_9AGAM</name>
<evidence type="ECO:0000256" key="8">
    <source>
        <dbReference type="ARBA" id="ARBA00023141"/>
    </source>
</evidence>
<evidence type="ECO:0000256" key="6">
    <source>
        <dbReference type="ARBA" id="ARBA00022498"/>
    </source>
</evidence>
<comment type="caution">
    <text evidence="13">The sequence shown here is derived from an EMBL/GenBank/DDBJ whole genome shotgun (WGS) entry which is preliminary data.</text>
</comment>
<dbReference type="InterPro" id="IPR037039">
    <property type="entry name" value="CM_AroQ_sf_eucaryotic"/>
</dbReference>
<feature type="domain" description="Chorismate mutase" evidence="12">
    <location>
        <begin position="176"/>
        <end position="288"/>
    </location>
</feature>
<evidence type="ECO:0000256" key="3">
    <source>
        <dbReference type="ARBA" id="ARBA00012404"/>
    </source>
</evidence>
<keyword evidence="9" id="KW-0584">Phenylalanine biosynthesis</keyword>
<dbReference type="PROSITE" id="PS51169">
    <property type="entry name" value="CHORISMATE_MUT_3"/>
    <property type="match status" value="1"/>
</dbReference>
<comment type="catalytic activity">
    <reaction evidence="11">
        <text>chorismate = prephenate</text>
        <dbReference type="Rhea" id="RHEA:13897"/>
        <dbReference type="ChEBI" id="CHEBI:29748"/>
        <dbReference type="ChEBI" id="CHEBI:29934"/>
        <dbReference type="EC" id="5.4.99.5"/>
    </reaction>
    <physiologicalReaction direction="left-to-right" evidence="11">
        <dbReference type="Rhea" id="RHEA:13898"/>
    </physiologicalReaction>
</comment>
<evidence type="ECO:0000256" key="2">
    <source>
        <dbReference type="ARBA" id="ARBA00004817"/>
    </source>
</evidence>
<keyword evidence="8" id="KW-0057">Aromatic amino acid biosynthesis</keyword>
<sequence length="312" mass="35603">MQANYMLAKDPLSLDGIRSILIRLEDTIIFSLIERAQFAHNPRIYDRGVFKELEDLKFKGSWLEWFLKETEAFHAKARRYTRLVTFFIVLLLSSDRQISPDEYPFTTGLPAPILPPPEYPPILYPNKVNVNASILSFYVRSIVPRITVQATLTLACLKRSRGITGDDELEDDGNYGSAATVDVEVLQAISKRVHYGKFVSESKFRQNPAAFIPQIQQGNTESLTTLITNPEVERRLLIRLRKKAMLYAQDFANDGEPLNNCTNKGKIDVDCVVDLYESYIIPLTKEVEVDYLLQRLDGLSQEEIDKLANSKH</sequence>
<dbReference type="Gene3D" id="1.10.590.10">
    <property type="entry name" value="Chorismate mutase, AroQ class superfamily, eukaryotic"/>
    <property type="match status" value="1"/>
</dbReference>
<dbReference type="PANTHER" id="PTHR21145">
    <property type="entry name" value="CHORISMATE MUTASE"/>
    <property type="match status" value="1"/>
</dbReference>
<proteinExistence type="predicted"/>
<evidence type="ECO:0000256" key="9">
    <source>
        <dbReference type="ARBA" id="ARBA00023222"/>
    </source>
</evidence>
<dbReference type="EMBL" id="JAKELL010000005">
    <property type="protein sequence ID" value="KAH8998705.1"/>
    <property type="molecule type" value="Genomic_DNA"/>
</dbReference>
<dbReference type="GO" id="GO:0004106">
    <property type="term" value="F:chorismate mutase activity"/>
    <property type="evidence" value="ECO:0007669"/>
    <property type="project" value="UniProtKB-EC"/>
</dbReference>